<dbReference type="NCBIfam" id="NF033183">
    <property type="entry name" value="colliding_TM"/>
    <property type="match status" value="1"/>
</dbReference>
<keyword evidence="2" id="KW-0812">Transmembrane</keyword>
<accession>A0A832M5L9</accession>
<dbReference type="EMBL" id="DSRD01000571">
    <property type="protein sequence ID" value="HGW94431.1"/>
    <property type="molecule type" value="Genomic_DNA"/>
</dbReference>
<evidence type="ECO:0000313" key="3">
    <source>
        <dbReference type="EMBL" id="HGW94431.1"/>
    </source>
</evidence>
<dbReference type="InterPro" id="IPR049610">
    <property type="entry name" value="LCTMP-like"/>
</dbReference>
<protein>
    <submittedName>
        <fullName evidence="3">Low-complexity tail membrane protein</fullName>
    </submittedName>
</protein>
<organism evidence="3">
    <name type="scientific">Oscillatoriales cyanobacterium SpSt-402</name>
    <dbReference type="NCBI Taxonomy" id="2282168"/>
    <lineage>
        <taxon>Bacteria</taxon>
        <taxon>Bacillati</taxon>
        <taxon>Cyanobacteriota</taxon>
        <taxon>Cyanophyceae</taxon>
        <taxon>Oscillatoriophycideae</taxon>
        <taxon>Oscillatoriales</taxon>
    </lineage>
</organism>
<keyword evidence="2" id="KW-1133">Transmembrane helix</keyword>
<gene>
    <name evidence="3" type="ORF">ENR47_09145</name>
</gene>
<feature type="region of interest" description="Disordered" evidence="1">
    <location>
        <begin position="273"/>
        <end position="302"/>
    </location>
</feature>
<feature type="transmembrane region" description="Helical" evidence="2">
    <location>
        <begin position="97"/>
        <end position="117"/>
    </location>
</feature>
<evidence type="ECO:0000256" key="1">
    <source>
        <dbReference type="SAM" id="MobiDB-lite"/>
    </source>
</evidence>
<feature type="transmembrane region" description="Helical" evidence="2">
    <location>
        <begin position="129"/>
        <end position="149"/>
    </location>
</feature>
<feature type="transmembrane region" description="Helical" evidence="2">
    <location>
        <begin position="40"/>
        <end position="60"/>
    </location>
</feature>
<evidence type="ECO:0000256" key="2">
    <source>
        <dbReference type="SAM" id="Phobius"/>
    </source>
</evidence>
<keyword evidence="2" id="KW-0472">Membrane</keyword>
<dbReference type="AlphaFoldDB" id="A0A832M5L9"/>
<feature type="compositionally biased region" description="Basic and acidic residues" evidence="1">
    <location>
        <begin position="279"/>
        <end position="302"/>
    </location>
</feature>
<sequence length="302" mass="32536">MRSFWFDPYLWIHLAGIASLPIWLELCLLGLAVGDPLLPVWLEILLVGVAGIAPVLWMQWQSPFYIFSLVAVALKPEQLTENQRKLLTLFKSQRNRFLAVGAAILTCVVLQKLYYLAPIAASIAPFSSNTRLLGLLLAAIAFLGANLFLQVPVSVLSVMLTGDAAFAATSPYAIEQIRQDFSLLGFLVNQILPPLVVEPVKPIPVTSSETAGVSFSPDVNLSGSSLSDVTSTTAEALSSTNDSTELDDIWGASEAVTPPFEANDLTVPAPVVEAGVDQPTEKPDLDSVDAKTEEVKTEEDIL</sequence>
<comment type="caution">
    <text evidence="3">The sequence shown here is derived from an EMBL/GenBank/DDBJ whole genome shotgun (WGS) entry which is preliminary data.</text>
</comment>
<feature type="transmembrane region" description="Helical" evidence="2">
    <location>
        <begin position="12"/>
        <end position="33"/>
    </location>
</feature>
<reference evidence="3" key="1">
    <citation type="journal article" date="2020" name="mSystems">
        <title>Genome- and Community-Level Interaction Insights into Carbon Utilization and Element Cycling Functions of Hydrothermarchaeota in Hydrothermal Sediment.</title>
        <authorList>
            <person name="Zhou Z."/>
            <person name="Liu Y."/>
            <person name="Xu W."/>
            <person name="Pan J."/>
            <person name="Luo Z.H."/>
            <person name="Li M."/>
        </authorList>
    </citation>
    <scope>NUCLEOTIDE SEQUENCE [LARGE SCALE GENOMIC DNA]</scope>
    <source>
        <strain evidence="3">SpSt-402</strain>
    </source>
</reference>
<name>A0A832M5L9_9CYAN</name>
<proteinExistence type="predicted"/>